<gene>
    <name evidence="2" type="ORF">A2482_03550</name>
</gene>
<feature type="transmembrane region" description="Helical" evidence="1">
    <location>
        <begin position="44"/>
        <end position="71"/>
    </location>
</feature>
<dbReference type="Proteomes" id="UP000178656">
    <property type="component" value="Unassembled WGS sequence"/>
</dbReference>
<keyword evidence="1" id="KW-1133">Transmembrane helix</keyword>
<protein>
    <submittedName>
        <fullName evidence="2">Uncharacterized protein</fullName>
    </submittedName>
</protein>
<feature type="transmembrane region" description="Helical" evidence="1">
    <location>
        <begin position="83"/>
        <end position="102"/>
    </location>
</feature>
<dbReference type="EMBL" id="MFGM01000034">
    <property type="protein sequence ID" value="OGF36500.1"/>
    <property type="molecule type" value="Genomic_DNA"/>
</dbReference>
<keyword evidence="1" id="KW-0472">Membrane</keyword>
<accession>A0A1F5TBZ8</accession>
<comment type="caution">
    <text evidence="2">The sequence shown here is derived from an EMBL/GenBank/DDBJ whole genome shotgun (WGS) entry which is preliminary data.</text>
</comment>
<keyword evidence="1" id="KW-0812">Transmembrane</keyword>
<feature type="transmembrane region" description="Helical" evidence="1">
    <location>
        <begin position="7"/>
        <end position="32"/>
    </location>
</feature>
<name>A0A1F5TBZ8_9BACT</name>
<organism evidence="2 3">
    <name type="scientific">Candidatus Falkowbacteria bacterium RIFOXYC2_FULL_48_21</name>
    <dbReference type="NCBI Taxonomy" id="1798005"/>
    <lineage>
        <taxon>Bacteria</taxon>
        <taxon>Candidatus Falkowiibacteriota</taxon>
    </lineage>
</organism>
<dbReference type="AlphaFoldDB" id="A0A1F5TBZ8"/>
<evidence type="ECO:0000313" key="3">
    <source>
        <dbReference type="Proteomes" id="UP000178656"/>
    </source>
</evidence>
<reference evidence="2 3" key="1">
    <citation type="journal article" date="2016" name="Nat. Commun.">
        <title>Thousands of microbial genomes shed light on interconnected biogeochemical processes in an aquifer system.</title>
        <authorList>
            <person name="Anantharaman K."/>
            <person name="Brown C.T."/>
            <person name="Hug L.A."/>
            <person name="Sharon I."/>
            <person name="Castelle C.J."/>
            <person name="Probst A.J."/>
            <person name="Thomas B.C."/>
            <person name="Singh A."/>
            <person name="Wilkins M.J."/>
            <person name="Karaoz U."/>
            <person name="Brodie E.L."/>
            <person name="Williams K.H."/>
            <person name="Hubbard S.S."/>
            <person name="Banfield J.F."/>
        </authorList>
    </citation>
    <scope>NUCLEOTIDE SEQUENCE [LARGE SCALE GENOMIC DNA]</scope>
</reference>
<evidence type="ECO:0000256" key="1">
    <source>
        <dbReference type="SAM" id="Phobius"/>
    </source>
</evidence>
<evidence type="ECO:0000313" key="2">
    <source>
        <dbReference type="EMBL" id="OGF36500.1"/>
    </source>
</evidence>
<proteinExistence type="predicted"/>
<sequence length="103" mass="11338">MKEWKKSLVLGFIFAAGVLIYVGLVALFMTGLTANFEGIPQATGVLFMLLLLCFSAATVGTLIFGRPVYLLLDKRLKQAATQLLLILGWLLVFFVVIFLTVIL</sequence>